<evidence type="ECO:0000313" key="9">
    <source>
        <dbReference type="Proteomes" id="UP000238916"/>
    </source>
</evidence>
<feature type="transmembrane region" description="Helical" evidence="7">
    <location>
        <begin position="186"/>
        <end position="203"/>
    </location>
</feature>
<evidence type="ECO:0000256" key="4">
    <source>
        <dbReference type="ARBA" id="ARBA00022692"/>
    </source>
</evidence>
<evidence type="ECO:0000256" key="2">
    <source>
        <dbReference type="ARBA" id="ARBA00007977"/>
    </source>
</evidence>
<evidence type="ECO:0000256" key="7">
    <source>
        <dbReference type="SAM" id="Phobius"/>
    </source>
</evidence>
<feature type="transmembrane region" description="Helical" evidence="7">
    <location>
        <begin position="161"/>
        <end position="180"/>
    </location>
</feature>
<feature type="transmembrane region" description="Helical" evidence="7">
    <location>
        <begin position="215"/>
        <end position="238"/>
    </location>
</feature>
<keyword evidence="4 7" id="KW-0812">Transmembrane</keyword>
<feature type="transmembrane region" description="Helical" evidence="7">
    <location>
        <begin position="66"/>
        <end position="90"/>
    </location>
</feature>
<evidence type="ECO:0000256" key="5">
    <source>
        <dbReference type="ARBA" id="ARBA00022989"/>
    </source>
</evidence>
<dbReference type="PANTHER" id="PTHR30106:SF1">
    <property type="entry name" value="UPF0324 MEMBRANE PROTEIN FN0533"/>
    <property type="match status" value="1"/>
</dbReference>
<evidence type="ECO:0000256" key="6">
    <source>
        <dbReference type="ARBA" id="ARBA00023136"/>
    </source>
</evidence>
<evidence type="ECO:0008006" key="10">
    <source>
        <dbReference type="Google" id="ProtNLM"/>
    </source>
</evidence>
<feature type="transmembrane region" description="Helical" evidence="7">
    <location>
        <begin position="134"/>
        <end position="154"/>
    </location>
</feature>
<dbReference type="PANTHER" id="PTHR30106">
    <property type="entry name" value="INNER MEMBRANE PROTEIN YEIH-RELATED"/>
    <property type="match status" value="1"/>
</dbReference>
<comment type="subcellular location">
    <subcellularLocation>
        <location evidence="1">Cell membrane</location>
        <topology evidence="1">Multi-pass membrane protein</topology>
    </subcellularLocation>
</comment>
<keyword evidence="6 7" id="KW-0472">Membrane</keyword>
<evidence type="ECO:0000256" key="3">
    <source>
        <dbReference type="ARBA" id="ARBA00022475"/>
    </source>
</evidence>
<feature type="transmembrane region" description="Helical" evidence="7">
    <location>
        <begin position="311"/>
        <end position="331"/>
    </location>
</feature>
<feature type="transmembrane region" description="Helical" evidence="7">
    <location>
        <begin position="421"/>
        <end position="447"/>
    </location>
</feature>
<dbReference type="InterPro" id="IPR018383">
    <property type="entry name" value="UPF0324_pro"/>
</dbReference>
<feature type="transmembrane region" description="Helical" evidence="7">
    <location>
        <begin position="244"/>
        <end position="267"/>
    </location>
</feature>
<name>A0A2U3LQ50_9FIRM</name>
<keyword evidence="3" id="KW-1003">Cell membrane</keyword>
<reference evidence="9" key="1">
    <citation type="submission" date="2018-02" db="EMBL/GenBank/DDBJ databases">
        <authorList>
            <person name="Hausmann B."/>
        </authorList>
    </citation>
    <scope>NUCLEOTIDE SEQUENCE [LARGE SCALE GENOMIC DNA]</scope>
    <source>
        <strain evidence="9">Peat soil MAG SbF1</strain>
    </source>
</reference>
<feature type="transmembrane region" description="Helical" evidence="7">
    <location>
        <begin position="351"/>
        <end position="370"/>
    </location>
</feature>
<proteinExistence type="inferred from homology"/>
<dbReference type="Pfam" id="PF03601">
    <property type="entry name" value="Cons_hypoth698"/>
    <property type="match status" value="1"/>
</dbReference>
<keyword evidence="5 7" id="KW-1133">Transmembrane helix</keyword>
<dbReference type="OrthoDB" id="9766798at2"/>
<gene>
    <name evidence="8" type="ORF">SBF1_730015</name>
</gene>
<dbReference type="AlphaFoldDB" id="A0A2U3LQ50"/>
<protein>
    <recommendedName>
        <fullName evidence="10">Sulfate exporter family transporter</fullName>
    </recommendedName>
</protein>
<feature type="transmembrane region" description="Helical" evidence="7">
    <location>
        <begin position="27"/>
        <end position="46"/>
    </location>
</feature>
<dbReference type="EMBL" id="OMOF01000701">
    <property type="protein sequence ID" value="SPF54055.1"/>
    <property type="molecule type" value="Genomic_DNA"/>
</dbReference>
<organism evidence="8 9">
    <name type="scientific">Candidatus Desulfosporosinus infrequens</name>
    <dbReference type="NCBI Taxonomy" id="2043169"/>
    <lineage>
        <taxon>Bacteria</taxon>
        <taxon>Bacillati</taxon>
        <taxon>Bacillota</taxon>
        <taxon>Clostridia</taxon>
        <taxon>Eubacteriales</taxon>
        <taxon>Desulfitobacteriaceae</taxon>
        <taxon>Desulfosporosinus</taxon>
    </lineage>
</organism>
<dbReference type="Proteomes" id="UP000238916">
    <property type="component" value="Unassembled WGS sequence"/>
</dbReference>
<feature type="transmembrane region" description="Helical" evidence="7">
    <location>
        <begin position="102"/>
        <end position="122"/>
    </location>
</feature>
<dbReference type="GO" id="GO:0005886">
    <property type="term" value="C:plasma membrane"/>
    <property type="evidence" value="ECO:0007669"/>
    <property type="project" value="UniProtKB-SubCell"/>
</dbReference>
<sequence length="450" mass="49516">MGYVSSEKKSTAPSGGWSDLWKLEDYWAMWLGLAIILLAIAFWWSGNGSMNWIVLMMPNFSDYRTALSYISSHMSALLVLYLSFLVLFSIAVKALTGEVKRFLVGFTVLFLMSVLISVWGSWDVMKLYNVETPLLALIVGLVISNFLKIPYWLSCALQTQFYIKLGIVLMGASLPFTLILQAGSTAFAQATIIAVATFLTIYWTGTRIFGLDKRFAATLAAGGSICGVSASIAIGGAVKAEKQHVSMAISLVILYSIIMIFILPLAIKALNILPGQAGAWIGTAEFADAPGMAAAAAINEQAIKTFTLMKVVGRDMFIGIWCFITAFTSITRWDKRYANTQPNARDIWIRFPKFVLGFFVASIIITFLDASANVVTSKAIDFNVIKPIIELRNWVFIFTFLSIGLSTRLKELASVGWKPFAAFTAGVLINIPLGYLLSVVIMGDYWMTIK</sequence>
<comment type="similarity">
    <text evidence="2">Belongs to the UPF0324 family.</text>
</comment>
<evidence type="ECO:0000313" key="8">
    <source>
        <dbReference type="EMBL" id="SPF54055.1"/>
    </source>
</evidence>
<evidence type="ECO:0000256" key="1">
    <source>
        <dbReference type="ARBA" id="ARBA00004651"/>
    </source>
</evidence>
<accession>A0A2U3LQ50</accession>